<keyword evidence="3" id="KW-1185">Reference proteome</keyword>
<sequence length="257" mass="26335">MAEPGLADVVARLRAAGSVFAEEEAALLLAAAPTAAELEETLGRRVAGEPLELVLGWVDLEGVRVALEASVFVPRRRSGLLVREAARLARSPAVVVDLCCGSGALGAALLARVGGLDLHAADVDPAAVRCARRNLGPTATVHRGDLFAALPRELAGRVGLVLANAPYVPTREIATMPPEARDHEPLVALDGGADGLDVHRRIAADAGAWLAPGGHLVLETSARQAARTAALVAAAGLAARVVRDADLDATVVVGTAR</sequence>
<dbReference type="Gene3D" id="3.40.50.150">
    <property type="entry name" value="Vaccinia Virus protein VP39"/>
    <property type="match status" value="1"/>
</dbReference>
<dbReference type="InterPro" id="IPR029063">
    <property type="entry name" value="SAM-dependent_MTases_sf"/>
</dbReference>
<keyword evidence="2" id="KW-0808">Transferase</keyword>
<dbReference type="AlphaFoldDB" id="A0A3N4Z244"/>
<dbReference type="PANTHER" id="PTHR18895:SF74">
    <property type="entry name" value="MTRF1L RELEASE FACTOR GLUTAMINE METHYLTRANSFERASE"/>
    <property type="match status" value="1"/>
</dbReference>
<dbReference type="PANTHER" id="PTHR18895">
    <property type="entry name" value="HEMK METHYLTRANSFERASE"/>
    <property type="match status" value="1"/>
</dbReference>
<gene>
    <name evidence="2" type="ORF">EDD32_0090</name>
</gene>
<dbReference type="NCBIfam" id="TIGR03704">
    <property type="entry name" value="PrmC_rel_meth"/>
    <property type="match status" value="1"/>
</dbReference>
<dbReference type="InterPro" id="IPR022446">
    <property type="entry name" value="MeTrfrase_put"/>
</dbReference>
<protein>
    <submittedName>
        <fullName evidence="2">Release factor glutamine methyltransferase</fullName>
    </submittedName>
</protein>
<organism evidence="2 3">
    <name type="scientific">Georgenia muralis</name>
    <dbReference type="NCBI Taxonomy" id="154117"/>
    <lineage>
        <taxon>Bacteria</taxon>
        <taxon>Bacillati</taxon>
        <taxon>Actinomycetota</taxon>
        <taxon>Actinomycetes</taxon>
        <taxon>Micrococcales</taxon>
        <taxon>Bogoriellaceae</taxon>
        <taxon>Georgenia</taxon>
    </lineage>
</organism>
<feature type="domain" description="Methyltransferase small" evidence="1">
    <location>
        <begin position="93"/>
        <end position="168"/>
    </location>
</feature>
<evidence type="ECO:0000313" key="3">
    <source>
        <dbReference type="Proteomes" id="UP000280726"/>
    </source>
</evidence>
<dbReference type="SUPFAM" id="SSF53335">
    <property type="entry name" value="S-adenosyl-L-methionine-dependent methyltransferases"/>
    <property type="match status" value="1"/>
</dbReference>
<dbReference type="GO" id="GO:0032259">
    <property type="term" value="P:methylation"/>
    <property type="evidence" value="ECO:0007669"/>
    <property type="project" value="UniProtKB-KW"/>
</dbReference>
<dbReference type="Proteomes" id="UP000280726">
    <property type="component" value="Unassembled WGS sequence"/>
</dbReference>
<dbReference type="InterPro" id="IPR050320">
    <property type="entry name" value="N5-glutamine_MTase"/>
</dbReference>
<dbReference type="InterPro" id="IPR007848">
    <property type="entry name" value="Small_mtfrase_dom"/>
</dbReference>
<dbReference type="RefSeq" id="WP_246005903.1">
    <property type="nucleotide sequence ID" value="NZ_RKRA01000001.1"/>
</dbReference>
<proteinExistence type="predicted"/>
<name>A0A3N4Z244_9MICO</name>
<dbReference type="Pfam" id="PF05175">
    <property type="entry name" value="MTS"/>
    <property type="match status" value="1"/>
</dbReference>
<dbReference type="EMBL" id="RKRA01000001">
    <property type="protein sequence ID" value="RPF25686.1"/>
    <property type="molecule type" value="Genomic_DNA"/>
</dbReference>
<comment type="caution">
    <text evidence="2">The sequence shown here is derived from an EMBL/GenBank/DDBJ whole genome shotgun (WGS) entry which is preliminary data.</text>
</comment>
<dbReference type="GO" id="GO:0008168">
    <property type="term" value="F:methyltransferase activity"/>
    <property type="evidence" value="ECO:0007669"/>
    <property type="project" value="UniProtKB-KW"/>
</dbReference>
<evidence type="ECO:0000259" key="1">
    <source>
        <dbReference type="Pfam" id="PF05175"/>
    </source>
</evidence>
<reference evidence="2 3" key="1">
    <citation type="submission" date="2018-11" db="EMBL/GenBank/DDBJ databases">
        <title>Sequencing the genomes of 1000 actinobacteria strains.</title>
        <authorList>
            <person name="Klenk H.-P."/>
        </authorList>
    </citation>
    <scope>NUCLEOTIDE SEQUENCE [LARGE SCALE GENOMIC DNA]</scope>
    <source>
        <strain evidence="2 3">DSM 14418</strain>
    </source>
</reference>
<dbReference type="CDD" id="cd02440">
    <property type="entry name" value="AdoMet_MTases"/>
    <property type="match status" value="1"/>
</dbReference>
<accession>A0A3N4Z244</accession>
<keyword evidence="2" id="KW-0489">Methyltransferase</keyword>
<evidence type="ECO:0000313" key="2">
    <source>
        <dbReference type="EMBL" id="RPF25686.1"/>
    </source>
</evidence>